<dbReference type="InterPro" id="IPR003661">
    <property type="entry name" value="HisK_dim/P_dom"/>
</dbReference>
<dbReference type="Pfam" id="PF02743">
    <property type="entry name" value="dCache_1"/>
    <property type="match status" value="1"/>
</dbReference>
<evidence type="ECO:0000256" key="11">
    <source>
        <dbReference type="ARBA" id="ARBA00023136"/>
    </source>
</evidence>
<dbReference type="PROSITE" id="PS50885">
    <property type="entry name" value="HAMP"/>
    <property type="match status" value="1"/>
</dbReference>
<dbReference type="HOGENOM" id="CLU_000445_114_21_12"/>
<dbReference type="InterPro" id="IPR036890">
    <property type="entry name" value="HATPase_C_sf"/>
</dbReference>
<protein>
    <recommendedName>
        <fullName evidence="3">histidine kinase</fullName>
        <ecNumber evidence="3">2.7.13.3</ecNumber>
    </recommendedName>
</protein>
<evidence type="ECO:0000256" key="12">
    <source>
        <dbReference type="PROSITE-ProRule" id="PRU00169"/>
    </source>
</evidence>
<feature type="domain" description="Histidine kinase" evidence="14">
    <location>
        <begin position="553"/>
        <end position="775"/>
    </location>
</feature>
<keyword evidence="4" id="KW-1003">Cell membrane</keyword>
<dbReference type="Proteomes" id="UP000009222">
    <property type="component" value="Chromosome"/>
</dbReference>
<evidence type="ECO:0000259" key="14">
    <source>
        <dbReference type="PROSITE" id="PS50109"/>
    </source>
</evidence>
<dbReference type="SMART" id="SM00304">
    <property type="entry name" value="HAMP"/>
    <property type="match status" value="1"/>
</dbReference>
<dbReference type="AlphaFoldDB" id="F5YEX0"/>
<evidence type="ECO:0000256" key="5">
    <source>
        <dbReference type="ARBA" id="ARBA00022553"/>
    </source>
</evidence>
<evidence type="ECO:0000256" key="2">
    <source>
        <dbReference type="ARBA" id="ARBA00004651"/>
    </source>
</evidence>
<gene>
    <name evidence="17" type="ordered locus">TREAZ_0156</name>
</gene>
<feature type="transmembrane region" description="Helical" evidence="13">
    <location>
        <begin position="298"/>
        <end position="321"/>
    </location>
</feature>
<dbReference type="InterPro" id="IPR004358">
    <property type="entry name" value="Sig_transdc_His_kin-like_C"/>
</dbReference>
<dbReference type="Pfam" id="PF00672">
    <property type="entry name" value="HAMP"/>
    <property type="match status" value="1"/>
</dbReference>
<evidence type="ECO:0000256" key="13">
    <source>
        <dbReference type="SAM" id="Phobius"/>
    </source>
</evidence>
<dbReference type="SMART" id="SM00388">
    <property type="entry name" value="HisKA"/>
    <property type="match status" value="1"/>
</dbReference>
<keyword evidence="10" id="KW-0902">Two-component regulatory system</keyword>
<keyword evidence="11 13" id="KW-0472">Membrane</keyword>
<dbReference type="InterPro" id="IPR001789">
    <property type="entry name" value="Sig_transdc_resp-reg_receiver"/>
</dbReference>
<dbReference type="CDD" id="cd00082">
    <property type="entry name" value="HisKA"/>
    <property type="match status" value="1"/>
</dbReference>
<feature type="domain" description="Response regulatory" evidence="15">
    <location>
        <begin position="801"/>
        <end position="923"/>
    </location>
</feature>
<evidence type="ECO:0000313" key="18">
    <source>
        <dbReference type="Proteomes" id="UP000009222"/>
    </source>
</evidence>
<dbReference type="RefSeq" id="WP_015711769.1">
    <property type="nucleotide sequence ID" value="NC_015577.1"/>
</dbReference>
<dbReference type="Gene3D" id="1.20.120.1530">
    <property type="match status" value="1"/>
</dbReference>
<dbReference type="GO" id="GO:0000155">
    <property type="term" value="F:phosphorelay sensor kinase activity"/>
    <property type="evidence" value="ECO:0007669"/>
    <property type="project" value="InterPro"/>
</dbReference>
<dbReference type="STRING" id="545695.TREAZ_0156"/>
<evidence type="ECO:0000256" key="1">
    <source>
        <dbReference type="ARBA" id="ARBA00000085"/>
    </source>
</evidence>
<dbReference type="SMART" id="SM00387">
    <property type="entry name" value="HATPase_c"/>
    <property type="match status" value="1"/>
</dbReference>
<dbReference type="SUPFAM" id="SSF158472">
    <property type="entry name" value="HAMP domain-like"/>
    <property type="match status" value="1"/>
</dbReference>
<dbReference type="PANTHER" id="PTHR45339">
    <property type="entry name" value="HYBRID SIGNAL TRANSDUCTION HISTIDINE KINASE J"/>
    <property type="match status" value="1"/>
</dbReference>
<keyword evidence="5 12" id="KW-0597">Phosphoprotein</keyword>
<comment type="subcellular location">
    <subcellularLocation>
        <location evidence="2">Cell membrane</location>
        <topology evidence="2">Multi-pass membrane protein</topology>
    </subcellularLocation>
</comment>
<name>F5YEX0_LEAAZ</name>
<dbReference type="EC" id="2.7.13.3" evidence="3"/>
<proteinExistence type="predicted"/>
<reference evidence="18" key="1">
    <citation type="submission" date="2009-12" db="EMBL/GenBank/DDBJ databases">
        <title>Complete sequence of Treponema azotonutricium strain ZAS-9.</title>
        <authorList>
            <person name="Tetu S.G."/>
            <person name="Matson E."/>
            <person name="Ren Q."/>
            <person name="Seshadri R."/>
            <person name="Elbourne L."/>
            <person name="Hassan K.A."/>
            <person name="Durkin A."/>
            <person name="Radune D."/>
            <person name="Mohamoud Y."/>
            <person name="Shay R."/>
            <person name="Jin S."/>
            <person name="Zhang X."/>
            <person name="Lucey K."/>
            <person name="Ballor N.R."/>
            <person name="Ottesen E."/>
            <person name="Rosenthal R."/>
            <person name="Allen A."/>
            <person name="Leadbetter J.R."/>
            <person name="Paulsen I.T."/>
        </authorList>
    </citation>
    <scope>NUCLEOTIDE SEQUENCE [LARGE SCALE GENOMIC DNA]</scope>
    <source>
        <strain evidence="18">ATCC BAA-888 / DSM 13862 / ZAS-9</strain>
    </source>
</reference>
<dbReference type="InterPro" id="IPR036097">
    <property type="entry name" value="HisK_dim/P_sf"/>
</dbReference>
<evidence type="ECO:0000256" key="6">
    <source>
        <dbReference type="ARBA" id="ARBA00022679"/>
    </source>
</evidence>
<dbReference type="InterPro" id="IPR003660">
    <property type="entry name" value="HAMP_dom"/>
</dbReference>
<dbReference type="InterPro" id="IPR011006">
    <property type="entry name" value="CheY-like_superfamily"/>
</dbReference>
<evidence type="ECO:0000256" key="4">
    <source>
        <dbReference type="ARBA" id="ARBA00022475"/>
    </source>
</evidence>
<dbReference type="Gene3D" id="3.40.50.2300">
    <property type="match status" value="1"/>
</dbReference>
<evidence type="ECO:0000256" key="7">
    <source>
        <dbReference type="ARBA" id="ARBA00022692"/>
    </source>
</evidence>
<dbReference type="Gene3D" id="3.30.565.10">
    <property type="entry name" value="Histidine kinase-like ATPase, C-terminal domain"/>
    <property type="match status" value="1"/>
</dbReference>
<dbReference type="SUPFAM" id="SSF52172">
    <property type="entry name" value="CheY-like"/>
    <property type="match status" value="1"/>
</dbReference>
<dbReference type="CDD" id="cd12912">
    <property type="entry name" value="PDC2_MCP_like"/>
    <property type="match status" value="1"/>
</dbReference>
<evidence type="ECO:0000259" key="16">
    <source>
        <dbReference type="PROSITE" id="PS50885"/>
    </source>
</evidence>
<dbReference type="InterPro" id="IPR033479">
    <property type="entry name" value="dCache_1"/>
</dbReference>
<dbReference type="Pfam" id="PF00512">
    <property type="entry name" value="HisKA"/>
    <property type="match status" value="1"/>
</dbReference>
<dbReference type="Gene3D" id="1.10.287.130">
    <property type="match status" value="1"/>
</dbReference>
<dbReference type="Gene3D" id="3.30.450.20">
    <property type="entry name" value="PAS domain"/>
    <property type="match status" value="1"/>
</dbReference>
<dbReference type="CDD" id="cd06225">
    <property type="entry name" value="HAMP"/>
    <property type="match status" value="1"/>
</dbReference>
<keyword evidence="9 13" id="KW-1133">Transmembrane helix</keyword>
<dbReference type="PROSITE" id="PS50109">
    <property type="entry name" value="HIS_KIN"/>
    <property type="match status" value="1"/>
</dbReference>
<comment type="catalytic activity">
    <reaction evidence="1">
        <text>ATP + protein L-histidine = ADP + protein N-phospho-L-histidine.</text>
        <dbReference type="EC" id="2.7.13.3"/>
    </reaction>
</comment>
<evidence type="ECO:0000256" key="8">
    <source>
        <dbReference type="ARBA" id="ARBA00022777"/>
    </source>
</evidence>
<sequence length="928" mass="101159">MALFKKRQGKKEPSVSSRIAFTAVLAAVLLTVGLVSVMTGFMNSLTDTILLQMLQTLARTAAQDVEGSLHTLADRFFLIRDNAVFTDQNSTVKAKQAVLDSVTSGIEFVWLGLYSTDGILLTGSENSPRSIAGRSIGPLINRTINLVIEDTSVGSDGLEIVMGAPVMDTRPPYNGRGVQRSIAYYLVGSYRYDVLGDVLNNINIGAGGTAFIVNAQGIFIAHKDLGRVYSREALAPNLGSSNAACELLLLMNLGQTGSVYLDAPSGQIFVSYAPIRGTLWSLGIKAPRVDFVSPLQRAIVTSILFVLIALAIFSLIFNVIIRGILTVPLHAITESARGLAQGQFENKLPVGLTQRTDEIGRLGTTFIAMSDSVRNVIYDISGLTNAARAGSLNERANPAAYQGDYYRIISGINATLDVICSHLNAMPSALALFNGFRQLIYCNQTMEDILERHQFTAADPRLLSALVSSQADALFGTEGKNGDSYNTEVIIPDPDGEEYSYTLSLRRIGGSLDLAAAEDSICVMMILSDITMLVRAKRDAETASEAKSNFLANMSHEMRTPMNAIIGMTTLAKSSAEIDRKNYCLDKIESASSHLLGVINDVLDMSKIEANKLDLSNVEFNFEKLLQKAANVINTKVEEKRQRFSINLDKNIPPTLIGDDQRLTQVITNLLSNAVKFTPDNGSIQLDVALIKEETKFCTIQVDITDSGIGISDEQKKQLFNNFQQADSGISRRFGGTGLGLAISKRIVEMMGGSIWVNSKPGEGSTFSFTIKVERGETPDPADKAAADAANDVIDNFKGCRIILAEDIEINREIVLSLLEPTALDVDCAENGAEAVKLFEANPHKYQMIFMDVNMPEMDGYEATRAIRAIEAERFNSTPIPIVAMTANVFKEDVEKCLKSGMNDHVGKPLDFNDVMTKLRRYLSKMRN</sequence>
<dbReference type="CDD" id="cd17546">
    <property type="entry name" value="REC_hyHK_CKI1_RcsC-like"/>
    <property type="match status" value="1"/>
</dbReference>
<evidence type="ECO:0000256" key="9">
    <source>
        <dbReference type="ARBA" id="ARBA00022989"/>
    </source>
</evidence>
<reference evidence="17 18" key="2">
    <citation type="journal article" date="2011" name="ISME J.">
        <title>RNA-seq reveals cooperative metabolic interactions between two termite-gut spirochete species in co-culture.</title>
        <authorList>
            <person name="Rosenthal A.Z."/>
            <person name="Matson E.G."/>
            <person name="Eldar A."/>
            <person name="Leadbetter J.R."/>
        </authorList>
    </citation>
    <scope>NUCLEOTIDE SEQUENCE [LARGE SCALE GENOMIC DNA]</scope>
    <source>
        <strain evidence="18">ATCC BAA-888 / DSM 13862 / ZAS-9</strain>
    </source>
</reference>
<dbReference type="Pfam" id="PF00072">
    <property type="entry name" value="Response_reg"/>
    <property type="match status" value="1"/>
</dbReference>
<dbReference type="InterPro" id="IPR005467">
    <property type="entry name" value="His_kinase_dom"/>
</dbReference>
<dbReference type="eggNOG" id="COG0642">
    <property type="taxonomic scope" value="Bacteria"/>
</dbReference>
<keyword evidence="6" id="KW-0808">Transferase</keyword>
<dbReference type="SUPFAM" id="SSF47384">
    <property type="entry name" value="Homodimeric domain of signal transducing histidine kinase"/>
    <property type="match status" value="1"/>
</dbReference>
<organism evidence="17 18">
    <name type="scientific">Leadbettera azotonutricia (strain ATCC BAA-888 / DSM 13862 / ZAS-9)</name>
    <name type="common">Treponema azotonutricium</name>
    <dbReference type="NCBI Taxonomy" id="545695"/>
    <lineage>
        <taxon>Bacteria</taxon>
        <taxon>Pseudomonadati</taxon>
        <taxon>Spirochaetota</taxon>
        <taxon>Spirochaetia</taxon>
        <taxon>Spirochaetales</taxon>
        <taxon>Breznakiellaceae</taxon>
        <taxon>Leadbettera</taxon>
    </lineage>
</organism>
<evidence type="ECO:0000256" key="3">
    <source>
        <dbReference type="ARBA" id="ARBA00012438"/>
    </source>
</evidence>
<dbReference type="KEGG" id="taz:TREAZ_0156"/>
<evidence type="ECO:0000256" key="10">
    <source>
        <dbReference type="ARBA" id="ARBA00023012"/>
    </source>
</evidence>
<accession>F5YEX0</accession>
<dbReference type="EMBL" id="CP001841">
    <property type="protein sequence ID" value="AEF80372.1"/>
    <property type="molecule type" value="Genomic_DNA"/>
</dbReference>
<feature type="domain" description="HAMP" evidence="16">
    <location>
        <begin position="323"/>
        <end position="378"/>
    </location>
</feature>
<dbReference type="InParanoid" id="F5YEX0"/>
<keyword evidence="18" id="KW-1185">Reference proteome</keyword>
<keyword evidence="8 17" id="KW-0418">Kinase</keyword>
<dbReference type="CDD" id="cd16922">
    <property type="entry name" value="HATPase_EvgS-ArcB-TorS-like"/>
    <property type="match status" value="1"/>
</dbReference>
<dbReference type="PRINTS" id="PR00344">
    <property type="entry name" value="BCTRLSENSOR"/>
</dbReference>
<keyword evidence="7 13" id="KW-0812">Transmembrane</keyword>
<dbReference type="FunCoup" id="F5YEX0">
    <property type="interactions" value="303"/>
</dbReference>
<dbReference type="Pfam" id="PF02518">
    <property type="entry name" value="HATPase_c"/>
    <property type="match status" value="1"/>
</dbReference>
<dbReference type="SMART" id="SM00448">
    <property type="entry name" value="REC"/>
    <property type="match status" value="1"/>
</dbReference>
<evidence type="ECO:0000259" key="15">
    <source>
        <dbReference type="PROSITE" id="PS50110"/>
    </source>
</evidence>
<evidence type="ECO:0000313" key="17">
    <source>
        <dbReference type="EMBL" id="AEF80372.1"/>
    </source>
</evidence>
<dbReference type="InterPro" id="IPR003594">
    <property type="entry name" value="HATPase_dom"/>
</dbReference>
<dbReference type="GO" id="GO:0005886">
    <property type="term" value="C:plasma membrane"/>
    <property type="evidence" value="ECO:0007669"/>
    <property type="project" value="UniProtKB-SubCell"/>
</dbReference>
<dbReference type="PANTHER" id="PTHR45339:SF1">
    <property type="entry name" value="HYBRID SIGNAL TRANSDUCTION HISTIDINE KINASE J"/>
    <property type="match status" value="1"/>
</dbReference>
<dbReference type="PROSITE" id="PS50110">
    <property type="entry name" value="RESPONSE_REGULATORY"/>
    <property type="match status" value="1"/>
</dbReference>
<dbReference type="FunFam" id="3.30.565.10:FF:000010">
    <property type="entry name" value="Sensor histidine kinase RcsC"/>
    <property type="match status" value="1"/>
</dbReference>
<feature type="transmembrane region" description="Helical" evidence="13">
    <location>
        <begin position="20"/>
        <end position="42"/>
    </location>
</feature>
<feature type="modified residue" description="4-aspartylphosphate" evidence="12">
    <location>
        <position position="852"/>
    </location>
</feature>
<dbReference type="SUPFAM" id="SSF55874">
    <property type="entry name" value="ATPase domain of HSP90 chaperone/DNA topoisomerase II/histidine kinase"/>
    <property type="match status" value="1"/>
</dbReference>